<dbReference type="PANTHER" id="PTHR43214">
    <property type="entry name" value="TWO-COMPONENT RESPONSE REGULATOR"/>
    <property type="match status" value="1"/>
</dbReference>
<comment type="caution">
    <text evidence="8">The sequence shown here is derived from an EMBL/GenBank/DDBJ whole genome shotgun (WGS) entry which is preliminary data.</text>
</comment>
<evidence type="ECO:0000259" key="6">
    <source>
        <dbReference type="PROSITE" id="PS50043"/>
    </source>
</evidence>
<accession>A0A563EJW0</accession>
<evidence type="ECO:0000313" key="9">
    <source>
        <dbReference type="Proteomes" id="UP000316639"/>
    </source>
</evidence>
<evidence type="ECO:0000256" key="4">
    <source>
        <dbReference type="ARBA" id="ARBA00023163"/>
    </source>
</evidence>
<dbReference type="SMART" id="SM00448">
    <property type="entry name" value="REC"/>
    <property type="match status" value="1"/>
</dbReference>
<evidence type="ECO:0000256" key="2">
    <source>
        <dbReference type="ARBA" id="ARBA00023015"/>
    </source>
</evidence>
<evidence type="ECO:0000256" key="1">
    <source>
        <dbReference type="ARBA" id="ARBA00022553"/>
    </source>
</evidence>
<name>A0A563EJW0_9PSEU</name>
<dbReference type="RefSeq" id="WP_146358238.1">
    <property type="nucleotide sequence ID" value="NZ_VOBR01000028.1"/>
</dbReference>
<dbReference type="Gene3D" id="3.40.50.2300">
    <property type="match status" value="1"/>
</dbReference>
<sequence length="223" mass="24445">MIKVAVVDGERLVRAGICSMLRTSERIDVVSETDDGRRAVELARRHRPDVMVMDVRVGGMDGIRATQVVQRELPATKVIILTAIAVEECVYRSFRAGASGFLVKDVGPQELVDAVLTVASGESVLSPAITRGVINQFLRFDRDRVGRARQQVESLTAREREVLAYVVKGVGNAEIARALYVSEGAVKAHVSHLLAKLRCTNRVQAAIKAHESGVFRELDESRV</sequence>
<dbReference type="PRINTS" id="PR00038">
    <property type="entry name" value="HTHLUXR"/>
</dbReference>
<dbReference type="InterPro" id="IPR039420">
    <property type="entry name" value="WalR-like"/>
</dbReference>
<dbReference type="GO" id="GO:0003677">
    <property type="term" value="F:DNA binding"/>
    <property type="evidence" value="ECO:0007669"/>
    <property type="project" value="UniProtKB-KW"/>
</dbReference>
<dbReference type="Pfam" id="PF00072">
    <property type="entry name" value="Response_reg"/>
    <property type="match status" value="1"/>
</dbReference>
<dbReference type="SMART" id="SM00421">
    <property type="entry name" value="HTH_LUXR"/>
    <property type="match status" value="1"/>
</dbReference>
<evidence type="ECO:0000259" key="7">
    <source>
        <dbReference type="PROSITE" id="PS50110"/>
    </source>
</evidence>
<dbReference type="PROSITE" id="PS50110">
    <property type="entry name" value="RESPONSE_REGULATORY"/>
    <property type="match status" value="1"/>
</dbReference>
<reference evidence="8 9" key="1">
    <citation type="submission" date="2019-07" db="EMBL/GenBank/DDBJ databases">
        <title>Lentzea xizangensis sp. nov., isolated from Qinghai-Tibetan Plateau Soils.</title>
        <authorList>
            <person name="Huang J."/>
        </authorList>
    </citation>
    <scope>NUCLEOTIDE SEQUENCE [LARGE SCALE GENOMIC DNA]</scope>
    <source>
        <strain evidence="8 9">FXJ1.1311</strain>
    </source>
</reference>
<evidence type="ECO:0000313" key="8">
    <source>
        <dbReference type="EMBL" id="TWP46966.1"/>
    </source>
</evidence>
<feature type="domain" description="HTH luxR-type" evidence="6">
    <location>
        <begin position="148"/>
        <end position="213"/>
    </location>
</feature>
<dbReference type="PANTHER" id="PTHR43214:SF24">
    <property type="entry name" value="TRANSCRIPTIONAL REGULATORY PROTEIN NARL-RELATED"/>
    <property type="match status" value="1"/>
</dbReference>
<protein>
    <submittedName>
        <fullName evidence="8">Response regulator transcription factor</fullName>
    </submittedName>
</protein>
<dbReference type="EMBL" id="VOBR01000028">
    <property type="protein sequence ID" value="TWP46966.1"/>
    <property type="molecule type" value="Genomic_DNA"/>
</dbReference>
<dbReference type="Pfam" id="PF00196">
    <property type="entry name" value="GerE"/>
    <property type="match status" value="1"/>
</dbReference>
<organism evidence="8 9">
    <name type="scientific">Lentzea tibetensis</name>
    <dbReference type="NCBI Taxonomy" id="2591470"/>
    <lineage>
        <taxon>Bacteria</taxon>
        <taxon>Bacillati</taxon>
        <taxon>Actinomycetota</taxon>
        <taxon>Actinomycetes</taxon>
        <taxon>Pseudonocardiales</taxon>
        <taxon>Pseudonocardiaceae</taxon>
        <taxon>Lentzea</taxon>
    </lineage>
</organism>
<evidence type="ECO:0000256" key="3">
    <source>
        <dbReference type="ARBA" id="ARBA00023125"/>
    </source>
</evidence>
<dbReference type="AlphaFoldDB" id="A0A563EJW0"/>
<keyword evidence="3" id="KW-0238">DNA-binding</keyword>
<evidence type="ECO:0000256" key="5">
    <source>
        <dbReference type="PROSITE-ProRule" id="PRU00169"/>
    </source>
</evidence>
<keyword evidence="1 5" id="KW-0597">Phosphoprotein</keyword>
<gene>
    <name evidence="8" type="ORF">FKR81_33470</name>
</gene>
<keyword evidence="2" id="KW-0805">Transcription regulation</keyword>
<dbReference type="InterPro" id="IPR011006">
    <property type="entry name" value="CheY-like_superfamily"/>
</dbReference>
<dbReference type="SUPFAM" id="SSF46894">
    <property type="entry name" value="C-terminal effector domain of the bipartite response regulators"/>
    <property type="match status" value="1"/>
</dbReference>
<dbReference type="OrthoDB" id="161302at2"/>
<dbReference type="InterPro" id="IPR000792">
    <property type="entry name" value="Tscrpt_reg_LuxR_C"/>
</dbReference>
<dbReference type="PROSITE" id="PS50043">
    <property type="entry name" value="HTH_LUXR_2"/>
    <property type="match status" value="1"/>
</dbReference>
<keyword evidence="4" id="KW-0804">Transcription</keyword>
<feature type="domain" description="Response regulatory" evidence="7">
    <location>
        <begin position="3"/>
        <end position="119"/>
    </location>
</feature>
<dbReference type="GO" id="GO:0000160">
    <property type="term" value="P:phosphorelay signal transduction system"/>
    <property type="evidence" value="ECO:0007669"/>
    <property type="project" value="InterPro"/>
</dbReference>
<dbReference type="CDD" id="cd17535">
    <property type="entry name" value="REC_NarL-like"/>
    <property type="match status" value="1"/>
</dbReference>
<dbReference type="InterPro" id="IPR016032">
    <property type="entry name" value="Sig_transdc_resp-reg_C-effctor"/>
</dbReference>
<dbReference type="CDD" id="cd06170">
    <property type="entry name" value="LuxR_C_like"/>
    <property type="match status" value="1"/>
</dbReference>
<dbReference type="GO" id="GO:0006355">
    <property type="term" value="P:regulation of DNA-templated transcription"/>
    <property type="evidence" value="ECO:0007669"/>
    <property type="project" value="InterPro"/>
</dbReference>
<dbReference type="InterPro" id="IPR001789">
    <property type="entry name" value="Sig_transdc_resp-reg_receiver"/>
</dbReference>
<feature type="modified residue" description="4-aspartylphosphate" evidence="5">
    <location>
        <position position="54"/>
    </location>
</feature>
<dbReference type="InterPro" id="IPR058245">
    <property type="entry name" value="NreC/VraR/RcsB-like_REC"/>
</dbReference>
<dbReference type="SUPFAM" id="SSF52172">
    <property type="entry name" value="CheY-like"/>
    <property type="match status" value="1"/>
</dbReference>
<proteinExistence type="predicted"/>
<dbReference type="Proteomes" id="UP000316639">
    <property type="component" value="Unassembled WGS sequence"/>
</dbReference>
<keyword evidence="9" id="KW-1185">Reference proteome</keyword>